<dbReference type="Pfam" id="PF00144">
    <property type="entry name" value="Beta-lactamase"/>
    <property type="match status" value="1"/>
</dbReference>
<dbReference type="PANTHER" id="PTHR43283">
    <property type="entry name" value="BETA-LACTAMASE-RELATED"/>
    <property type="match status" value="1"/>
</dbReference>
<evidence type="ECO:0000313" key="4">
    <source>
        <dbReference type="EMBL" id="MBE9663827.1"/>
    </source>
</evidence>
<dbReference type="Gene3D" id="3.40.710.10">
    <property type="entry name" value="DD-peptidase/beta-lactamase superfamily"/>
    <property type="match status" value="1"/>
</dbReference>
<feature type="domain" description="Beta-lactamase-related" evidence="3">
    <location>
        <begin position="231"/>
        <end position="581"/>
    </location>
</feature>
<comment type="caution">
    <text evidence="4">The sequence shown here is derived from an EMBL/GenBank/DDBJ whole genome shotgun (WGS) entry which is preliminary data.</text>
</comment>
<organism evidence="4 5">
    <name type="scientific">Mucilaginibacter myungsuensis</name>
    <dbReference type="NCBI Taxonomy" id="649104"/>
    <lineage>
        <taxon>Bacteria</taxon>
        <taxon>Pseudomonadati</taxon>
        <taxon>Bacteroidota</taxon>
        <taxon>Sphingobacteriia</taxon>
        <taxon>Sphingobacteriales</taxon>
        <taxon>Sphingobacteriaceae</taxon>
        <taxon>Mucilaginibacter</taxon>
    </lineage>
</organism>
<dbReference type="InterPro" id="IPR050789">
    <property type="entry name" value="Diverse_Enzym_Activities"/>
</dbReference>
<feature type="signal peptide" evidence="2">
    <location>
        <begin position="1"/>
        <end position="24"/>
    </location>
</feature>
<dbReference type="PANTHER" id="PTHR43283:SF11">
    <property type="entry name" value="BETA-LACTAMASE-RELATED DOMAIN-CONTAINING PROTEIN"/>
    <property type="match status" value="1"/>
</dbReference>
<dbReference type="EMBL" id="JADFFL010000008">
    <property type="protein sequence ID" value="MBE9663827.1"/>
    <property type="molecule type" value="Genomic_DNA"/>
</dbReference>
<dbReference type="AlphaFoldDB" id="A0A929L063"/>
<keyword evidence="1 4" id="KW-0378">Hydrolase</keyword>
<dbReference type="SUPFAM" id="SSF56601">
    <property type="entry name" value="beta-lactamase/transpeptidase-like"/>
    <property type="match status" value="1"/>
</dbReference>
<accession>A0A929L063</accession>
<keyword evidence="2" id="KW-0732">Signal</keyword>
<evidence type="ECO:0000259" key="3">
    <source>
        <dbReference type="Pfam" id="PF00144"/>
    </source>
</evidence>
<proteinExistence type="predicted"/>
<evidence type="ECO:0000256" key="2">
    <source>
        <dbReference type="SAM" id="SignalP"/>
    </source>
</evidence>
<feature type="chain" id="PRO_5037196776" evidence="2">
    <location>
        <begin position="25"/>
        <end position="606"/>
    </location>
</feature>
<reference evidence="4" key="1">
    <citation type="submission" date="2020-10" db="EMBL/GenBank/DDBJ databases">
        <title>Mucilaginibacter mali sp. nov., isolated from rhizosphere soil of apple orchard.</title>
        <authorList>
            <person name="Lee J.-S."/>
            <person name="Kim H.S."/>
            <person name="Kim J.-S."/>
        </authorList>
    </citation>
    <scope>NUCLEOTIDE SEQUENCE</scope>
    <source>
        <strain evidence="4">KCTC 22746</strain>
    </source>
</reference>
<protein>
    <submittedName>
        <fullName evidence="4">Serine hydrolase</fullName>
    </submittedName>
</protein>
<keyword evidence="5" id="KW-1185">Reference proteome</keyword>
<dbReference type="InterPro" id="IPR001466">
    <property type="entry name" value="Beta-lactam-related"/>
</dbReference>
<dbReference type="Proteomes" id="UP000622475">
    <property type="component" value="Unassembled WGS sequence"/>
</dbReference>
<sequence>MRKNRWGLFPVVGAVCILFNTACAQTPHQTNLKFIKDQQTVANTTVLLNNKQFQIPIRDLANVKFASVHFQYQFAAQFDSLLNKYAKVDAINGSVYTGLKNIDNLSDDLKMYNTIILSLTDVDLDNPALVNYIVSTQKIKNLVLVVSGSGSALAKLDAVDAPIIWTERANAVSAQYVAQAVFGGVSITQTLPRTFSPKYTAQTGSITNKTRLQYTVPEEAGINAENLAGIDKIAAEAIRERATPGCVVLVAKDGKVIFNKAYGYHTYDKVDPDKVTDIFDLASITKVGATTMEAMRLYEQGKLGLDSTIGTYIATARKSDKSDLKIRELLTHQAGLIPDVRTWEDLKPADMRPDSSADFPTKIAANLFLRKNYFRDVTWPKMLVSPLRTRGKYVYSDVSMYIVKEIEETITATPLNVYTQKNFYDPLGMQGAGFQPLYRFPKDRIIPTENDATFRKQLLVGYVHDQGAGMLAGVSGHAGLFATANDLAILYQMILNKGSYGGTQYFKPETVDLFTAKQSAVSRRGLGFDRWDPEVSKKYPSELASPETFGHTGYTGTCFWVDAKRGLVYVFLSNRVNPKVSEKLSGLSIRGRIQDVAISAIEKGLK</sequence>
<gene>
    <name evidence="4" type="ORF">IRJ16_18230</name>
</gene>
<dbReference type="RefSeq" id="WP_194113076.1">
    <property type="nucleotide sequence ID" value="NZ_JADFFL010000008.1"/>
</dbReference>
<name>A0A929L063_9SPHI</name>
<evidence type="ECO:0000256" key="1">
    <source>
        <dbReference type="ARBA" id="ARBA00022801"/>
    </source>
</evidence>
<dbReference type="InterPro" id="IPR012338">
    <property type="entry name" value="Beta-lactam/transpept-like"/>
</dbReference>
<dbReference type="GO" id="GO:0016787">
    <property type="term" value="F:hydrolase activity"/>
    <property type="evidence" value="ECO:0007669"/>
    <property type="project" value="UniProtKB-KW"/>
</dbReference>
<evidence type="ECO:0000313" key="5">
    <source>
        <dbReference type="Proteomes" id="UP000622475"/>
    </source>
</evidence>